<keyword evidence="1" id="KW-0812">Transmembrane</keyword>
<name>A0A2P2N040_RHIMU</name>
<evidence type="ECO:0000313" key="2">
    <source>
        <dbReference type="EMBL" id="MBX35821.1"/>
    </source>
</evidence>
<dbReference type="AlphaFoldDB" id="A0A2P2N040"/>
<protein>
    <submittedName>
        <fullName evidence="2">Uncharacterized protein</fullName>
    </submittedName>
</protein>
<organism evidence="2">
    <name type="scientific">Rhizophora mucronata</name>
    <name type="common">Asiatic mangrove</name>
    <dbReference type="NCBI Taxonomy" id="61149"/>
    <lineage>
        <taxon>Eukaryota</taxon>
        <taxon>Viridiplantae</taxon>
        <taxon>Streptophyta</taxon>
        <taxon>Embryophyta</taxon>
        <taxon>Tracheophyta</taxon>
        <taxon>Spermatophyta</taxon>
        <taxon>Magnoliopsida</taxon>
        <taxon>eudicotyledons</taxon>
        <taxon>Gunneridae</taxon>
        <taxon>Pentapetalae</taxon>
        <taxon>rosids</taxon>
        <taxon>fabids</taxon>
        <taxon>Malpighiales</taxon>
        <taxon>Rhizophoraceae</taxon>
        <taxon>Rhizophora</taxon>
    </lineage>
</organism>
<accession>A0A2P2N040</accession>
<evidence type="ECO:0000256" key="1">
    <source>
        <dbReference type="SAM" id="Phobius"/>
    </source>
</evidence>
<dbReference type="EMBL" id="GGEC01055337">
    <property type="protein sequence ID" value="MBX35821.1"/>
    <property type="molecule type" value="Transcribed_RNA"/>
</dbReference>
<sequence length="37" mass="4100">MCFQTCDSKITPSFSSLYSALLTFASSPWVLAFAIQH</sequence>
<reference evidence="2" key="1">
    <citation type="submission" date="2018-02" db="EMBL/GenBank/DDBJ databases">
        <title>Rhizophora mucronata_Transcriptome.</title>
        <authorList>
            <person name="Meera S.P."/>
            <person name="Sreeshan A."/>
            <person name="Augustine A."/>
        </authorList>
    </citation>
    <scope>NUCLEOTIDE SEQUENCE</scope>
    <source>
        <tissue evidence="2">Leaf</tissue>
    </source>
</reference>
<keyword evidence="1" id="KW-1133">Transmembrane helix</keyword>
<proteinExistence type="predicted"/>
<keyword evidence="1" id="KW-0472">Membrane</keyword>
<feature type="transmembrane region" description="Helical" evidence="1">
    <location>
        <begin position="17"/>
        <end position="35"/>
    </location>
</feature>